<comment type="caution">
    <text evidence="2">The sequence shown here is derived from an EMBL/GenBank/DDBJ whole genome shotgun (WGS) entry which is preliminary data.</text>
</comment>
<dbReference type="InterPro" id="IPR005312">
    <property type="entry name" value="DUF1759"/>
</dbReference>
<dbReference type="EMBL" id="JAIZAY010000013">
    <property type="protein sequence ID" value="KAJ8030307.1"/>
    <property type="molecule type" value="Genomic_DNA"/>
</dbReference>
<evidence type="ECO:0000313" key="2">
    <source>
        <dbReference type="EMBL" id="KAJ8030307.1"/>
    </source>
</evidence>
<evidence type="ECO:0000313" key="3">
    <source>
        <dbReference type="Proteomes" id="UP001152320"/>
    </source>
</evidence>
<feature type="compositionally biased region" description="Low complexity" evidence="1">
    <location>
        <begin position="1"/>
        <end position="20"/>
    </location>
</feature>
<name>A0A9Q1BP91_HOLLE</name>
<organism evidence="2 3">
    <name type="scientific">Holothuria leucospilota</name>
    <name type="common">Black long sea cucumber</name>
    <name type="synonym">Mertensiothuria leucospilota</name>
    <dbReference type="NCBI Taxonomy" id="206669"/>
    <lineage>
        <taxon>Eukaryota</taxon>
        <taxon>Metazoa</taxon>
        <taxon>Echinodermata</taxon>
        <taxon>Eleutherozoa</taxon>
        <taxon>Echinozoa</taxon>
        <taxon>Holothuroidea</taxon>
        <taxon>Aspidochirotacea</taxon>
        <taxon>Aspidochirotida</taxon>
        <taxon>Holothuriidae</taxon>
        <taxon>Holothuria</taxon>
    </lineage>
</organism>
<proteinExistence type="predicted"/>
<keyword evidence="3" id="KW-1185">Reference proteome</keyword>
<dbReference type="Proteomes" id="UP001152320">
    <property type="component" value="Chromosome 13"/>
</dbReference>
<feature type="region of interest" description="Disordered" evidence="1">
    <location>
        <begin position="143"/>
        <end position="162"/>
    </location>
</feature>
<dbReference type="PANTHER" id="PTHR47331:SF5">
    <property type="entry name" value="RIBONUCLEASE H"/>
    <property type="match status" value="1"/>
</dbReference>
<dbReference type="PANTHER" id="PTHR47331">
    <property type="entry name" value="PHD-TYPE DOMAIN-CONTAINING PROTEIN"/>
    <property type="match status" value="1"/>
</dbReference>
<protein>
    <submittedName>
        <fullName evidence="2">Uncharacterized protein</fullName>
    </submittedName>
</protein>
<gene>
    <name evidence="2" type="ORF">HOLleu_26680</name>
</gene>
<dbReference type="AlphaFoldDB" id="A0A9Q1BP91"/>
<feature type="compositionally biased region" description="Low complexity" evidence="1">
    <location>
        <begin position="143"/>
        <end position="156"/>
    </location>
</feature>
<dbReference type="Pfam" id="PF03564">
    <property type="entry name" value="DUF1759"/>
    <property type="match status" value="1"/>
</dbReference>
<evidence type="ECO:0000256" key="1">
    <source>
        <dbReference type="SAM" id="MobiDB-lite"/>
    </source>
</evidence>
<accession>A0A9Q1BP91</accession>
<reference evidence="2" key="1">
    <citation type="submission" date="2021-10" db="EMBL/GenBank/DDBJ databases">
        <title>Tropical sea cucumber genome reveals ecological adaptation and Cuvierian tubules defense mechanism.</title>
        <authorList>
            <person name="Chen T."/>
        </authorList>
    </citation>
    <scope>NUCLEOTIDE SEQUENCE</scope>
    <source>
        <strain evidence="2">Nanhai2018</strain>
        <tissue evidence="2">Muscle</tissue>
    </source>
</reference>
<feature type="region of interest" description="Disordered" evidence="1">
    <location>
        <begin position="1"/>
        <end position="32"/>
    </location>
</feature>
<dbReference type="OrthoDB" id="10065844at2759"/>
<sequence>MSETDSNTSTTDTVVDGTSSAKEMPVRSSSREVKCTEKGLEYEIDRRQKKIKASISTWRRRAGHIAGLLCESNDVSALKQERNLLEGDMTTVTNSYEEYNEVLLLADRPSSYEKLVLVEKEHYALLKRISGCIAKLSTDVETSSKSHQSSKSSRGSTIAQTSHSDIPAKLLVEQIGLNRLPSPEPGVFCGDPLKNCGWKAAFEALIGTKRIPNSKRMHYLKIYLGGSAKEAIEGYFLLCSVEAYDEARKLLDERYGDPFIIANASRDKLESWPKIPSRDGQALRKFSDFLGQCETAIQITGSLDCLHDMRENRKIISKLPDWLVTRWGRKIIEWREAG</sequence>